<evidence type="ECO:0000313" key="8">
    <source>
        <dbReference type="EMBL" id="CAE4646544.1"/>
    </source>
</evidence>
<dbReference type="SUPFAM" id="SSF50249">
    <property type="entry name" value="Nucleic acid-binding proteins"/>
    <property type="match status" value="1"/>
</dbReference>
<dbReference type="PANTHER" id="PTHR47964:SF1">
    <property type="entry name" value="ATP-DEPENDENT DNA HELICASE HOMOLOG RECG, CHLOROPLASTIC"/>
    <property type="match status" value="1"/>
</dbReference>
<dbReference type="InterPro" id="IPR011545">
    <property type="entry name" value="DEAD/DEAH_box_helicase_dom"/>
</dbReference>
<dbReference type="Pfam" id="PF17191">
    <property type="entry name" value="RecG_wedge"/>
    <property type="match status" value="1"/>
</dbReference>
<dbReference type="GO" id="GO:0003678">
    <property type="term" value="F:DNA helicase activity"/>
    <property type="evidence" value="ECO:0007669"/>
    <property type="project" value="TreeGrafter"/>
</dbReference>
<dbReference type="GO" id="GO:0005524">
    <property type="term" value="F:ATP binding"/>
    <property type="evidence" value="ECO:0007669"/>
    <property type="project" value="InterPro"/>
</dbReference>
<dbReference type="PANTHER" id="PTHR47964">
    <property type="entry name" value="ATP-DEPENDENT DNA HELICASE HOMOLOG RECG, CHLOROPLASTIC"/>
    <property type="match status" value="1"/>
</dbReference>
<keyword evidence="1" id="KW-0227">DNA damage</keyword>
<dbReference type="Gene3D" id="2.40.50.140">
    <property type="entry name" value="Nucleic acid-binding proteins"/>
    <property type="match status" value="1"/>
</dbReference>
<evidence type="ECO:0000256" key="3">
    <source>
        <dbReference type="ARBA" id="ARBA00022806"/>
    </source>
</evidence>
<feature type="compositionally biased region" description="Low complexity" evidence="6">
    <location>
        <begin position="67"/>
        <end position="76"/>
    </location>
</feature>
<dbReference type="Gene3D" id="3.40.50.300">
    <property type="entry name" value="P-loop containing nucleotide triphosphate hydrolases"/>
    <property type="match status" value="2"/>
</dbReference>
<keyword evidence="3" id="KW-0547">Nucleotide-binding</keyword>
<dbReference type="GO" id="GO:0016787">
    <property type="term" value="F:hydrolase activity"/>
    <property type="evidence" value="ECO:0007669"/>
    <property type="project" value="UniProtKB-KW"/>
</dbReference>
<dbReference type="EMBL" id="HBNS01046198">
    <property type="protein sequence ID" value="CAE4646544.1"/>
    <property type="molecule type" value="Transcribed_RNA"/>
</dbReference>
<dbReference type="InterPro" id="IPR033454">
    <property type="entry name" value="RecG_wedge"/>
</dbReference>
<evidence type="ECO:0000256" key="2">
    <source>
        <dbReference type="ARBA" id="ARBA00022801"/>
    </source>
</evidence>
<accession>A0A7S4VS16</accession>
<dbReference type="SMART" id="SM00487">
    <property type="entry name" value="DEXDc"/>
    <property type="match status" value="1"/>
</dbReference>
<dbReference type="GO" id="GO:0006281">
    <property type="term" value="P:DNA repair"/>
    <property type="evidence" value="ECO:0007669"/>
    <property type="project" value="UniProtKB-KW"/>
</dbReference>
<dbReference type="GO" id="GO:0003677">
    <property type="term" value="F:DNA binding"/>
    <property type="evidence" value="ECO:0007669"/>
    <property type="project" value="UniProtKB-KW"/>
</dbReference>
<evidence type="ECO:0000256" key="6">
    <source>
        <dbReference type="SAM" id="MobiDB-lite"/>
    </source>
</evidence>
<dbReference type="Pfam" id="PF00270">
    <property type="entry name" value="DEAD"/>
    <property type="match status" value="1"/>
</dbReference>
<feature type="region of interest" description="Disordered" evidence="6">
    <location>
        <begin position="67"/>
        <end position="112"/>
    </location>
</feature>
<dbReference type="InterPro" id="IPR047112">
    <property type="entry name" value="RecG/Mfd"/>
</dbReference>
<keyword evidence="5" id="KW-0234">DNA repair</keyword>
<proteinExistence type="predicted"/>
<reference evidence="8" key="1">
    <citation type="submission" date="2021-01" db="EMBL/GenBank/DDBJ databases">
        <authorList>
            <person name="Corre E."/>
            <person name="Pelletier E."/>
            <person name="Niang G."/>
            <person name="Scheremetjew M."/>
            <person name="Finn R."/>
            <person name="Kale V."/>
            <person name="Holt S."/>
            <person name="Cochrane G."/>
            <person name="Meng A."/>
            <person name="Brown T."/>
            <person name="Cohen L."/>
        </authorList>
    </citation>
    <scope>NUCLEOTIDE SEQUENCE</scope>
    <source>
        <strain evidence="8">GSO104</strain>
    </source>
</reference>
<keyword evidence="3" id="KW-0067">ATP-binding</keyword>
<keyword evidence="4" id="KW-0238">DNA-binding</keyword>
<keyword evidence="3" id="KW-0347">Helicase</keyword>
<sequence>MAYVTQREKRLKRGDNPIQKPVPYILAVLRNISMERSNNAKQNIKSKKHDVSPVAIIADNTTQSIASSSVTSFSSKPPKDDDAKKKNSPSLISSTIRKNNSSSSTSKTASLSSKSTMKAWKQNFISNNTTVTMEQVDKCISCLEKLEQPVSTLKGIGPKTSDALQRMNLHTIRSLLWHFPTSFIDRTKLLKDVSNMDNWKDGDICTLIVTLQSTWTTRTGDGRKTILNASCRDEKGNSIKVVFFGGVRAGKSLGQPGSKCVISGKLQRRHYNSHFSSSPEEAAAVVEMINPDIVKPLKDLHTVTQIEPVYKLTAGLTKTRLVNAITNALLIARELLQTVPETLPLLMLEEMGWPTLADALWLAHRPSISGSNGMKNKDGNDGASTEKMDIKMMVGPTSPARMRLAFEELRIQQASLALTRWRYKHPHLMTWSPLSNSSVGKSHKSGVIGANKIGDLMPPYYSSWRESPLVSAAVAALPFDLTESQEMALTELWMDSIGGIDVVGGGKNPEGNNSRMARLLQGDVGSGKTVVAYLLGLGCIESYCHIGNDEENRGRGIVAILAPTTILASQHVHTLTEYSRRLEESKIFLQSRGASDDVVKVTIRRIRVELLTGSVTGSRREDLLRRIETSPSDEAIFLIGTHALLTNGVASRLANLRGFNDGTLQMRPPTISPGLALAIVDEEQRFGVDQRETLARCAAHTIYMSATPIPRTLALGRSISNMSLEGEPKTGAVSTSPVLLGTLDVSVIESKPESARTVQTSIVDADRVEEVIGGVSRQISKGGKVFWILPLIGESEFASKNAKGGQSSSSDDSDELVSRTTNVIERHASLCRVLGDDRVGMIHGRMTMREREMQLNAFAKPTSGLDVMVVSLL</sequence>
<gene>
    <name evidence="8" type="ORF">DBRI00130_LOCUS35706</name>
</gene>
<evidence type="ECO:0000256" key="5">
    <source>
        <dbReference type="ARBA" id="ARBA00023204"/>
    </source>
</evidence>
<dbReference type="SUPFAM" id="SSF52540">
    <property type="entry name" value="P-loop containing nucleoside triphosphate hydrolases"/>
    <property type="match status" value="2"/>
</dbReference>
<organism evidence="8">
    <name type="scientific">Ditylum brightwellii</name>
    <dbReference type="NCBI Taxonomy" id="49249"/>
    <lineage>
        <taxon>Eukaryota</taxon>
        <taxon>Sar</taxon>
        <taxon>Stramenopiles</taxon>
        <taxon>Ochrophyta</taxon>
        <taxon>Bacillariophyta</taxon>
        <taxon>Mediophyceae</taxon>
        <taxon>Lithodesmiophycidae</taxon>
        <taxon>Lithodesmiales</taxon>
        <taxon>Lithodesmiaceae</taxon>
        <taxon>Ditylum</taxon>
    </lineage>
</organism>
<evidence type="ECO:0000256" key="4">
    <source>
        <dbReference type="ARBA" id="ARBA00023125"/>
    </source>
</evidence>
<name>A0A7S4VS16_9STRA</name>
<feature type="domain" description="Helicase ATP-binding" evidence="7">
    <location>
        <begin position="509"/>
        <end position="726"/>
    </location>
</feature>
<dbReference type="AlphaFoldDB" id="A0A7S4VS16"/>
<dbReference type="InterPro" id="IPR012340">
    <property type="entry name" value="NA-bd_OB-fold"/>
</dbReference>
<protein>
    <recommendedName>
        <fullName evidence="7">Helicase ATP-binding domain-containing protein</fullName>
    </recommendedName>
</protein>
<evidence type="ECO:0000256" key="1">
    <source>
        <dbReference type="ARBA" id="ARBA00022763"/>
    </source>
</evidence>
<dbReference type="PROSITE" id="PS51192">
    <property type="entry name" value="HELICASE_ATP_BIND_1"/>
    <property type="match status" value="1"/>
</dbReference>
<dbReference type="InterPro" id="IPR014001">
    <property type="entry name" value="Helicase_ATP-bd"/>
</dbReference>
<dbReference type="CDD" id="cd04488">
    <property type="entry name" value="RecG_wedge_OBF"/>
    <property type="match status" value="1"/>
</dbReference>
<feature type="compositionally biased region" description="Low complexity" evidence="6">
    <location>
        <begin position="88"/>
        <end position="112"/>
    </location>
</feature>
<keyword evidence="2" id="KW-0378">Hydrolase</keyword>
<feature type="region of interest" description="Disordered" evidence="6">
    <location>
        <begin position="800"/>
        <end position="819"/>
    </location>
</feature>
<evidence type="ECO:0000259" key="7">
    <source>
        <dbReference type="PROSITE" id="PS51192"/>
    </source>
</evidence>
<dbReference type="InterPro" id="IPR027417">
    <property type="entry name" value="P-loop_NTPase"/>
</dbReference>